<dbReference type="EMBL" id="CAJNOK010002896">
    <property type="protein sequence ID" value="CAF0879330.1"/>
    <property type="molecule type" value="Genomic_DNA"/>
</dbReference>
<keyword evidence="6" id="KW-1185">Reference proteome</keyword>
<proteinExistence type="predicted"/>
<name>A0A815PA38_9BILA</name>
<dbReference type="EMBL" id="CAJOBA010002897">
    <property type="protein sequence ID" value="CAF3663220.1"/>
    <property type="molecule type" value="Genomic_DNA"/>
</dbReference>
<feature type="coiled-coil region" evidence="1">
    <location>
        <begin position="92"/>
        <end position="126"/>
    </location>
</feature>
<dbReference type="Proteomes" id="UP000663829">
    <property type="component" value="Unassembled WGS sequence"/>
</dbReference>
<accession>A0A815PA38</accession>
<comment type="caution">
    <text evidence="3">The sequence shown here is derived from an EMBL/GenBank/DDBJ whole genome shotgun (WGS) entry which is preliminary data.</text>
</comment>
<evidence type="ECO:0000313" key="3">
    <source>
        <dbReference type="EMBL" id="CAF1446083.1"/>
    </source>
</evidence>
<keyword evidence="1" id="KW-0175">Coiled coil</keyword>
<evidence type="ECO:0000313" key="6">
    <source>
        <dbReference type="Proteomes" id="UP000663829"/>
    </source>
</evidence>
<gene>
    <name evidence="3" type="ORF">GPM918_LOCUS34550</name>
    <name evidence="2" type="ORF">OVA965_LOCUS8537</name>
    <name evidence="5" type="ORF">SRO942_LOCUS35250</name>
    <name evidence="4" type="ORF">TMI583_LOCUS8533</name>
</gene>
<evidence type="ECO:0000313" key="5">
    <source>
        <dbReference type="EMBL" id="CAF4320691.1"/>
    </source>
</evidence>
<dbReference type="Proteomes" id="UP000681722">
    <property type="component" value="Unassembled WGS sequence"/>
</dbReference>
<evidence type="ECO:0000256" key="1">
    <source>
        <dbReference type="SAM" id="Coils"/>
    </source>
</evidence>
<dbReference type="Proteomes" id="UP000682733">
    <property type="component" value="Unassembled WGS sequence"/>
</dbReference>
<evidence type="ECO:0000313" key="4">
    <source>
        <dbReference type="EMBL" id="CAF3663220.1"/>
    </source>
</evidence>
<dbReference type="Proteomes" id="UP000677228">
    <property type="component" value="Unassembled WGS sequence"/>
</dbReference>
<dbReference type="EMBL" id="CAJNOQ010019239">
    <property type="protein sequence ID" value="CAF1446083.1"/>
    <property type="molecule type" value="Genomic_DNA"/>
</dbReference>
<evidence type="ECO:0000313" key="2">
    <source>
        <dbReference type="EMBL" id="CAF0879330.1"/>
    </source>
</evidence>
<reference evidence="3" key="1">
    <citation type="submission" date="2021-02" db="EMBL/GenBank/DDBJ databases">
        <authorList>
            <person name="Nowell W R."/>
        </authorList>
    </citation>
    <scope>NUCLEOTIDE SEQUENCE</scope>
</reference>
<protein>
    <submittedName>
        <fullName evidence="3">Uncharacterized protein</fullName>
    </submittedName>
</protein>
<dbReference type="AlphaFoldDB" id="A0A815PA38"/>
<dbReference type="EMBL" id="CAJOBC010084683">
    <property type="protein sequence ID" value="CAF4320691.1"/>
    <property type="molecule type" value="Genomic_DNA"/>
</dbReference>
<organism evidence="3 6">
    <name type="scientific">Didymodactylos carnosus</name>
    <dbReference type="NCBI Taxonomy" id="1234261"/>
    <lineage>
        <taxon>Eukaryota</taxon>
        <taxon>Metazoa</taxon>
        <taxon>Spiralia</taxon>
        <taxon>Gnathifera</taxon>
        <taxon>Rotifera</taxon>
        <taxon>Eurotatoria</taxon>
        <taxon>Bdelloidea</taxon>
        <taxon>Philodinida</taxon>
        <taxon>Philodinidae</taxon>
        <taxon>Didymodactylos</taxon>
    </lineage>
</organism>
<sequence>MSNPSLKTIDEEVAEFLSQPAMQDIIEFLDKDRCNALSHVLREKFAVFRGIDCSSRQPQATEAIVVALLRSIDSVIEIMSESKLKDVLLQLRKELETLFSLYERRIIELESDVRRLKEQIETNELLLMAADIGTLYTRYIFEPQCNQTWTSYANQIGQIETTIEEEQAERLRMGKTLLNDNEIDQRLNKFLQPIQQQFSVDLEQLRRLKQARAAVAHTRYKLADEQRDFLAKAQKAHIPIGFEYTMVFQAMLDALDKKKLQFRRIVYPIGT</sequence>